<feature type="signal peptide" evidence="1">
    <location>
        <begin position="1"/>
        <end position="24"/>
    </location>
</feature>
<accession>A0A6V8N006</accession>
<proteinExistence type="predicted"/>
<gene>
    <name evidence="3" type="ORF">GMPD_33030</name>
</gene>
<dbReference type="AlphaFoldDB" id="A0A6V8N006"/>
<dbReference type="EMBL" id="BLXY01000009">
    <property type="protein sequence ID" value="GFO65384.1"/>
    <property type="molecule type" value="Genomic_DNA"/>
</dbReference>
<evidence type="ECO:0000259" key="2">
    <source>
        <dbReference type="Pfam" id="PF14258"/>
    </source>
</evidence>
<name>A0A6V8N006_9BACT</name>
<feature type="domain" description="DUF4350" evidence="2">
    <location>
        <begin position="44"/>
        <end position="245"/>
    </location>
</feature>
<evidence type="ECO:0000313" key="3">
    <source>
        <dbReference type="EMBL" id="GFO65384.1"/>
    </source>
</evidence>
<evidence type="ECO:0000256" key="1">
    <source>
        <dbReference type="SAM" id="SignalP"/>
    </source>
</evidence>
<dbReference type="InterPro" id="IPR025646">
    <property type="entry name" value="DUF4350"/>
</dbReference>
<feature type="chain" id="PRO_5027721420" description="DUF4350 domain-containing protein" evidence="1">
    <location>
        <begin position="25"/>
        <end position="250"/>
    </location>
</feature>
<protein>
    <recommendedName>
        <fullName evidence="2">DUF4350 domain-containing protein</fullName>
    </recommendedName>
</protein>
<dbReference type="SUPFAM" id="SSF52317">
    <property type="entry name" value="Class I glutamine amidotransferase-like"/>
    <property type="match status" value="1"/>
</dbReference>
<comment type="caution">
    <text evidence="3">The sequence shown here is derived from an EMBL/GenBank/DDBJ whole genome shotgun (WGS) entry which is preliminary data.</text>
</comment>
<evidence type="ECO:0000313" key="4">
    <source>
        <dbReference type="Proteomes" id="UP000568888"/>
    </source>
</evidence>
<dbReference type="InterPro" id="IPR029062">
    <property type="entry name" value="Class_I_gatase-like"/>
</dbReference>
<organism evidence="3 4">
    <name type="scientific">Geomonas paludis</name>
    <dbReference type="NCBI Taxonomy" id="2740185"/>
    <lineage>
        <taxon>Bacteria</taxon>
        <taxon>Pseudomonadati</taxon>
        <taxon>Thermodesulfobacteriota</taxon>
        <taxon>Desulfuromonadia</taxon>
        <taxon>Geobacterales</taxon>
        <taxon>Geobacteraceae</taxon>
        <taxon>Geomonas</taxon>
    </lineage>
</organism>
<reference evidence="4" key="1">
    <citation type="submission" date="2020-06" db="EMBL/GenBank/DDBJ databases">
        <title>Draft genomic sequecing of Geomonas sp. Red736.</title>
        <authorList>
            <person name="Itoh H."/>
            <person name="Xu Z.X."/>
            <person name="Ushijima N."/>
            <person name="Masuda Y."/>
            <person name="Shiratori Y."/>
            <person name="Senoo K."/>
        </authorList>
    </citation>
    <scope>NUCLEOTIDE SEQUENCE [LARGE SCALE GENOMIC DNA]</scope>
    <source>
        <strain evidence="4">Red736</strain>
    </source>
</reference>
<dbReference type="Proteomes" id="UP000568888">
    <property type="component" value="Unassembled WGS sequence"/>
</dbReference>
<keyword evidence="1" id="KW-0732">Signal</keyword>
<dbReference type="Pfam" id="PF14258">
    <property type="entry name" value="DUF4350"/>
    <property type="match status" value="1"/>
</dbReference>
<sequence>MTGALRFMSIIVLAFLMMTAPVMAADRVLFDNGHGERFQVKEQGPLQLSGLAGVIQGAGMEIATVDQPLSEATLAGARALVISGAFTPLHPNEIEAVAKFIENGGRVAIMLHIAPPMALLLDRLEVRHTNGVIQERENVIDGDLLNFRVARLKEHPLFQGVNDFTVHGAWGLINRADTAQVIAATGFQAWIDLDLDQKQSKEETASFGVVVAGTIGKGSYLVFGDDAIFQNKFLEGNNRILAANLAAWLK</sequence>